<dbReference type="Pfam" id="PF08327">
    <property type="entry name" value="AHSA1"/>
    <property type="match status" value="1"/>
</dbReference>
<dbReference type="CDD" id="cd07814">
    <property type="entry name" value="SRPBCC_CalC_Aha1-like"/>
    <property type="match status" value="1"/>
</dbReference>
<dbReference type="InterPro" id="IPR023393">
    <property type="entry name" value="START-like_dom_sf"/>
</dbReference>
<organism evidence="3 4">
    <name type="scientific">Oryzihumus leptocrescens</name>
    <dbReference type="NCBI Taxonomy" id="297536"/>
    <lineage>
        <taxon>Bacteria</taxon>
        <taxon>Bacillati</taxon>
        <taxon>Actinomycetota</taxon>
        <taxon>Actinomycetes</taxon>
        <taxon>Micrococcales</taxon>
        <taxon>Intrasporangiaceae</taxon>
        <taxon>Oryzihumus</taxon>
    </lineage>
</organism>
<name>A0A542Z8Q0_9MICO</name>
<sequence>MPVTDITKDVDTRTITITASFAAPVERVWALYADPRQLERVWGPPTYPATFVDHSLTVGSRTTYYMTGPTGDKHAGWWQITAVDEPRSFAFDDGFADMDFNAAPGMPVSRNVYTFEAEGEGTRATYVSTYESAEDLQKVLDMGVEEGSRLAINQIDELLAAEA</sequence>
<keyword evidence="4" id="KW-1185">Reference proteome</keyword>
<feature type="domain" description="Activator of Hsp90 ATPase homologue 1/2-like C-terminal" evidence="2">
    <location>
        <begin position="22"/>
        <end position="159"/>
    </location>
</feature>
<dbReference type="Gene3D" id="3.30.530.20">
    <property type="match status" value="1"/>
</dbReference>
<dbReference type="SUPFAM" id="SSF55961">
    <property type="entry name" value="Bet v1-like"/>
    <property type="match status" value="1"/>
</dbReference>
<comment type="caution">
    <text evidence="3">The sequence shown here is derived from an EMBL/GenBank/DDBJ whole genome shotgun (WGS) entry which is preliminary data.</text>
</comment>
<evidence type="ECO:0000313" key="4">
    <source>
        <dbReference type="Proteomes" id="UP000319514"/>
    </source>
</evidence>
<dbReference type="OrthoDB" id="3365660at2"/>
<dbReference type="InterPro" id="IPR013538">
    <property type="entry name" value="ASHA1/2-like_C"/>
</dbReference>
<dbReference type="EMBL" id="VFOQ01000002">
    <property type="protein sequence ID" value="TQL56724.1"/>
    <property type="molecule type" value="Genomic_DNA"/>
</dbReference>
<gene>
    <name evidence="3" type="ORF">FB474_3485</name>
</gene>
<reference evidence="3 4" key="1">
    <citation type="submission" date="2019-06" db="EMBL/GenBank/DDBJ databases">
        <title>Sequencing the genomes of 1000 actinobacteria strains.</title>
        <authorList>
            <person name="Klenk H.-P."/>
        </authorList>
    </citation>
    <scope>NUCLEOTIDE SEQUENCE [LARGE SCALE GENOMIC DNA]</scope>
    <source>
        <strain evidence="3 4">DSM 18082</strain>
    </source>
</reference>
<accession>A0A542Z8Q0</accession>
<dbReference type="Proteomes" id="UP000319514">
    <property type="component" value="Unassembled WGS sequence"/>
</dbReference>
<evidence type="ECO:0000256" key="1">
    <source>
        <dbReference type="ARBA" id="ARBA00006817"/>
    </source>
</evidence>
<protein>
    <submittedName>
        <fullName evidence="3">Uncharacterized protein YndB with AHSA1/START domain</fullName>
    </submittedName>
</protein>
<comment type="similarity">
    <text evidence="1">Belongs to the AHA1 family.</text>
</comment>
<evidence type="ECO:0000313" key="3">
    <source>
        <dbReference type="EMBL" id="TQL56724.1"/>
    </source>
</evidence>
<dbReference type="AlphaFoldDB" id="A0A542Z8Q0"/>
<dbReference type="RefSeq" id="WP_141790113.1">
    <property type="nucleotide sequence ID" value="NZ_BAAAKX010000008.1"/>
</dbReference>
<evidence type="ECO:0000259" key="2">
    <source>
        <dbReference type="Pfam" id="PF08327"/>
    </source>
</evidence>
<proteinExistence type="inferred from homology"/>